<dbReference type="Pfam" id="PF25191">
    <property type="entry name" value="DUF7832"/>
    <property type="match status" value="1"/>
</dbReference>
<keyword evidence="3" id="KW-1185">Reference proteome</keyword>
<evidence type="ECO:0000313" key="2">
    <source>
        <dbReference type="EMBL" id="SDB92635.1"/>
    </source>
</evidence>
<dbReference type="Proteomes" id="UP000242317">
    <property type="component" value="Unassembled WGS sequence"/>
</dbReference>
<name>A0A1G6HFB5_9GAMM</name>
<dbReference type="RefSeq" id="WP_092616483.1">
    <property type="nucleotide sequence ID" value="NZ_FMYK01000002.1"/>
</dbReference>
<evidence type="ECO:0000259" key="1">
    <source>
        <dbReference type="Pfam" id="PF25191"/>
    </source>
</evidence>
<reference evidence="3" key="1">
    <citation type="submission" date="2016-09" db="EMBL/GenBank/DDBJ databases">
        <authorList>
            <person name="Varghese N."/>
            <person name="Submissions S."/>
        </authorList>
    </citation>
    <scope>NUCLEOTIDE SEQUENCE [LARGE SCALE GENOMIC DNA]</scope>
    <source>
        <strain evidence="3">ANC 3699</strain>
    </source>
</reference>
<sequence>MAIDRMDWHAETVEEFGLPYEHAGTHIGIFLAWIIHHDLHGELHREESASAIVKVQQRQITGRMFLSMECDEKFWDEDLNEGGLAFTQFYYAGEDYLYYKVYEDVLAKALPSIYHVEDTWENYDLIAPHLTEAFRRWKETSV</sequence>
<dbReference type="EMBL" id="FMYK01000002">
    <property type="protein sequence ID" value="SDB92635.1"/>
    <property type="molecule type" value="Genomic_DNA"/>
</dbReference>
<feature type="domain" description="DUF7832" evidence="1">
    <location>
        <begin position="3"/>
        <end position="116"/>
    </location>
</feature>
<gene>
    <name evidence="2" type="ORF">SAMN05421749_102153</name>
</gene>
<proteinExistence type="predicted"/>
<protein>
    <recommendedName>
        <fullName evidence="1">DUF7832 domain-containing protein</fullName>
    </recommendedName>
</protein>
<evidence type="ECO:0000313" key="3">
    <source>
        <dbReference type="Proteomes" id="UP000242317"/>
    </source>
</evidence>
<organism evidence="2 3">
    <name type="scientific">Acinetobacter marinus</name>
    <dbReference type="NCBI Taxonomy" id="281375"/>
    <lineage>
        <taxon>Bacteria</taxon>
        <taxon>Pseudomonadati</taxon>
        <taxon>Pseudomonadota</taxon>
        <taxon>Gammaproteobacteria</taxon>
        <taxon>Moraxellales</taxon>
        <taxon>Moraxellaceae</taxon>
        <taxon>Acinetobacter</taxon>
    </lineage>
</organism>
<dbReference type="AlphaFoldDB" id="A0A1G6HFB5"/>
<dbReference type="OrthoDB" id="4827574at2"/>
<accession>A0A1G6HFB5</accession>
<dbReference type="InterPro" id="IPR057154">
    <property type="entry name" value="DUF7832"/>
</dbReference>